<dbReference type="InterPro" id="IPR053185">
    <property type="entry name" value="SET_domain_protein"/>
</dbReference>
<evidence type="ECO:0000313" key="3">
    <source>
        <dbReference type="Proteomes" id="UP000016922"/>
    </source>
</evidence>
<feature type="domain" description="SET" evidence="1">
    <location>
        <begin position="4"/>
        <end position="160"/>
    </location>
</feature>
<dbReference type="GeneID" id="19465952"/>
<dbReference type="PROSITE" id="PS50280">
    <property type="entry name" value="SET"/>
    <property type="match status" value="1"/>
</dbReference>
<dbReference type="HOGENOM" id="CLU_834328_0_0_1"/>
<dbReference type="PANTHER" id="PTHR47332">
    <property type="entry name" value="SET DOMAIN-CONTAINING PROTEIN 5"/>
    <property type="match status" value="1"/>
</dbReference>
<dbReference type="KEGG" id="glz:GLAREA_06899"/>
<dbReference type="Gene3D" id="2.170.270.10">
    <property type="entry name" value="SET domain"/>
    <property type="match status" value="1"/>
</dbReference>
<protein>
    <submittedName>
        <fullName evidence="2">SET</fullName>
    </submittedName>
</protein>
<accession>S3DP67</accession>
<dbReference type="Pfam" id="PF00856">
    <property type="entry name" value="SET"/>
    <property type="match status" value="1"/>
</dbReference>
<dbReference type="SUPFAM" id="SSF82199">
    <property type="entry name" value="SET domain"/>
    <property type="match status" value="1"/>
</dbReference>
<evidence type="ECO:0000259" key="1">
    <source>
        <dbReference type="PROSITE" id="PS50280"/>
    </source>
</evidence>
<reference evidence="2 3" key="1">
    <citation type="journal article" date="2013" name="BMC Genomics">
        <title>Genomics-driven discovery of the pneumocandin biosynthetic gene cluster in the fungus Glarea lozoyensis.</title>
        <authorList>
            <person name="Chen L."/>
            <person name="Yue Q."/>
            <person name="Zhang X."/>
            <person name="Xiang M."/>
            <person name="Wang C."/>
            <person name="Li S."/>
            <person name="Che Y."/>
            <person name="Ortiz-Lopez F.J."/>
            <person name="Bills G.F."/>
            <person name="Liu X."/>
            <person name="An Z."/>
        </authorList>
    </citation>
    <scope>NUCLEOTIDE SEQUENCE [LARGE SCALE GENOMIC DNA]</scope>
    <source>
        <strain evidence="3">ATCC 20868 / MF5171</strain>
    </source>
</reference>
<dbReference type="InterPro" id="IPR046341">
    <property type="entry name" value="SET_dom_sf"/>
</dbReference>
<dbReference type="AlphaFoldDB" id="S3DP67"/>
<sequence>MQAQFVEIRVTEEKGRAVFAIKKIPRGTKLFYEPPFFLLPAETEEQPWTDDFIKAEGDKQGMTAEKWAKFKGLYNCFHDEENIGATYHGRVLTNGNDIEKKVKDTPDIPFKVTAIYDSFSMISHSCAPNCTQSYVQETSEMRVYANKEIEIDKEITISYLGEDMFGEDRKQILKQRFKFDCTCRLCKVTGTALTEQIAKFAEIDSLVEHSRFNAREVILADRQAYLNKLKDLLFFLISGDLGGGTQRRVYRNATKIMAIQGTSCTPQMMEFGRLWYDYTRALFGEGNETAEVNELCRDWSEEKGHEVRASWPSSRLPLKDPLSETEEWLWKIK</sequence>
<gene>
    <name evidence="2" type="ORF">GLAREA_06899</name>
</gene>
<keyword evidence="3" id="KW-1185">Reference proteome</keyword>
<proteinExistence type="predicted"/>
<dbReference type="InterPro" id="IPR001214">
    <property type="entry name" value="SET_dom"/>
</dbReference>
<name>S3DP67_GLAL2</name>
<organism evidence="2 3">
    <name type="scientific">Glarea lozoyensis (strain ATCC 20868 / MF5171)</name>
    <dbReference type="NCBI Taxonomy" id="1116229"/>
    <lineage>
        <taxon>Eukaryota</taxon>
        <taxon>Fungi</taxon>
        <taxon>Dikarya</taxon>
        <taxon>Ascomycota</taxon>
        <taxon>Pezizomycotina</taxon>
        <taxon>Leotiomycetes</taxon>
        <taxon>Helotiales</taxon>
        <taxon>Helotiaceae</taxon>
        <taxon>Glarea</taxon>
    </lineage>
</organism>
<dbReference type="CDD" id="cd20071">
    <property type="entry name" value="SET_SMYD"/>
    <property type="match status" value="1"/>
</dbReference>
<dbReference type="Proteomes" id="UP000016922">
    <property type="component" value="Unassembled WGS sequence"/>
</dbReference>
<dbReference type="PANTHER" id="PTHR47332:SF4">
    <property type="entry name" value="SET DOMAIN-CONTAINING PROTEIN 5"/>
    <property type="match status" value="1"/>
</dbReference>
<dbReference type="OrthoDB" id="265717at2759"/>
<dbReference type="EMBL" id="KE145357">
    <property type="protein sequence ID" value="EPE33886.1"/>
    <property type="molecule type" value="Genomic_DNA"/>
</dbReference>
<evidence type="ECO:0000313" key="2">
    <source>
        <dbReference type="EMBL" id="EPE33886.1"/>
    </source>
</evidence>
<dbReference type="SMART" id="SM00317">
    <property type="entry name" value="SET"/>
    <property type="match status" value="1"/>
</dbReference>
<dbReference type="RefSeq" id="XP_008079038.1">
    <property type="nucleotide sequence ID" value="XM_008080847.1"/>
</dbReference>